<dbReference type="InterPro" id="IPR051304">
    <property type="entry name" value="SCF_F-box_domain"/>
</dbReference>
<name>A0A9Q1AKK8_SALPP</name>
<evidence type="ECO:0000259" key="1">
    <source>
        <dbReference type="SMART" id="SM00256"/>
    </source>
</evidence>
<accession>A0A9Q1AKK8</accession>
<dbReference type="SMART" id="SM00256">
    <property type="entry name" value="FBOX"/>
    <property type="match status" value="1"/>
</dbReference>
<proteinExistence type="predicted"/>
<dbReference type="PANTHER" id="PTHR47123:SF10">
    <property type="entry name" value="F-BOX DOMAIN-CONTAINING PROTEIN"/>
    <property type="match status" value="1"/>
</dbReference>
<dbReference type="InterPro" id="IPR036047">
    <property type="entry name" value="F-box-like_dom_sf"/>
</dbReference>
<dbReference type="OrthoDB" id="1644419at2759"/>
<reference evidence="2" key="1">
    <citation type="submission" date="2022-11" db="EMBL/GenBank/DDBJ databases">
        <authorList>
            <person name="Hyden B.L."/>
            <person name="Feng K."/>
            <person name="Yates T."/>
            <person name="Jawdy S."/>
            <person name="Smart L.B."/>
            <person name="Muchero W."/>
        </authorList>
    </citation>
    <scope>NUCLEOTIDE SEQUENCE</scope>
    <source>
        <tissue evidence="2">Shoot tip</tissue>
    </source>
</reference>
<evidence type="ECO:0000313" key="3">
    <source>
        <dbReference type="Proteomes" id="UP001151532"/>
    </source>
</evidence>
<dbReference type="SUPFAM" id="SSF81383">
    <property type="entry name" value="F-box domain"/>
    <property type="match status" value="1"/>
</dbReference>
<dbReference type="PANTHER" id="PTHR47123">
    <property type="entry name" value="F-BOX PROTEIN SKIP23"/>
    <property type="match status" value="1"/>
</dbReference>
<dbReference type="Gene3D" id="1.20.1280.50">
    <property type="match status" value="1"/>
</dbReference>
<comment type="caution">
    <text evidence="2">The sequence shown here is derived from an EMBL/GenBank/DDBJ whole genome shotgun (WGS) entry which is preliminary data.</text>
</comment>
<dbReference type="Proteomes" id="UP001151532">
    <property type="component" value="Chromosome 5"/>
</dbReference>
<protein>
    <submittedName>
        <fullName evidence="2">F-BOX PROTEIN SKIP23</fullName>
    </submittedName>
</protein>
<evidence type="ECO:0000313" key="2">
    <source>
        <dbReference type="EMBL" id="KAJ6774718.1"/>
    </source>
</evidence>
<dbReference type="AlphaFoldDB" id="A0A9Q1AKK8"/>
<dbReference type="EMBL" id="JAPFFK010000002">
    <property type="protein sequence ID" value="KAJ6774718.1"/>
    <property type="molecule type" value="Genomic_DNA"/>
</dbReference>
<sequence length="142" mass="16395">MEIDDTTNHRWADLPKELLEMISKRLDSLIDVFRFRVVCMSWRSPISVFYKQSPRSYVPLKLPKPIRARAYLPLESQFFDGERRAWNDELQNLSADAEYPVSFSVSAIEFSGGEGNCMYFIDPFDAGRSCVYVIKVVAELAK</sequence>
<dbReference type="InterPro" id="IPR001810">
    <property type="entry name" value="F-box_dom"/>
</dbReference>
<gene>
    <name evidence="2" type="ORF">OIU79_018001</name>
</gene>
<dbReference type="Pfam" id="PF00646">
    <property type="entry name" value="F-box"/>
    <property type="match status" value="1"/>
</dbReference>
<feature type="domain" description="F-box" evidence="1">
    <location>
        <begin position="14"/>
        <end position="53"/>
    </location>
</feature>
<keyword evidence="3" id="KW-1185">Reference proteome</keyword>
<organism evidence="2 3">
    <name type="scientific">Salix purpurea</name>
    <name type="common">Purple osier willow</name>
    <dbReference type="NCBI Taxonomy" id="77065"/>
    <lineage>
        <taxon>Eukaryota</taxon>
        <taxon>Viridiplantae</taxon>
        <taxon>Streptophyta</taxon>
        <taxon>Embryophyta</taxon>
        <taxon>Tracheophyta</taxon>
        <taxon>Spermatophyta</taxon>
        <taxon>Magnoliopsida</taxon>
        <taxon>eudicotyledons</taxon>
        <taxon>Gunneridae</taxon>
        <taxon>Pentapetalae</taxon>
        <taxon>rosids</taxon>
        <taxon>fabids</taxon>
        <taxon>Malpighiales</taxon>
        <taxon>Salicaceae</taxon>
        <taxon>Saliceae</taxon>
        <taxon>Salix</taxon>
    </lineage>
</organism>
<reference evidence="2" key="2">
    <citation type="journal article" date="2023" name="Int. J. Mol. Sci.">
        <title>De Novo Assembly and Annotation of 11 Diverse Shrub Willow (Salix) Genomes Reveals Novel Gene Organization in Sex-Linked Regions.</title>
        <authorList>
            <person name="Hyden B."/>
            <person name="Feng K."/>
            <person name="Yates T.B."/>
            <person name="Jawdy S."/>
            <person name="Cereghino C."/>
            <person name="Smart L.B."/>
            <person name="Muchero W."/>
        </authorList>
    </citation>
    <scope>NUCLEOTIDE SEQUENCE</scope>
    <source>
        <tissue evidence="2">Shoot tip</tissue>
    </source>
</reference>